<dbReference type="EMBL" id="CP036299">
    <property type="protein sequence ID" value="QDV31961.1"/>
    <property type="molecule type" value="Genomic_DNA"/>
</dbReference>
<dbReference type="AlphaFoldDB" id="A0A518GTN8"/>
<protein>
    <submittedName>
        <fullName evidence="2">Uncharacterized protein</fullName>
    </submittedName>
</protein>
<accession>A0A518GTN8</accession>
<feature type="compositionally biased region" description="Polar residues" evidence="1">
    <location>
        <begin position="124"/>
        <end position="144"/>
    </location>
</feature>
<feature type="region of interest" description="Disordered" evidence="1">
    <location>
        <begin position="121"/>
        <end position="146"/>
    </location>
</feature>
<organism evidence="2 3">
    <name type="scientific">Planctopirus ephydatiae</name>
    <dbReference type="NCBI Taxonomy" id="2528019"/>
    <lineage>
        <taxon>Bacteria</taxon>
        <taxon>Pseudomonadati</taxon>
        <taxon>Planctomycetota</taxon>
        <taxon>Planctomycetia</taxon>
        <taxon>Planctomycetales</taxon>
        <taxon>Planctomycetaceae</taxon>
        <taxon>Planctopirus</taxon>
    </lineage>
</organism>
<evidence type="ECO:0000313" key="2">
    <source>
        <dbReference type="EMBL" id="QDV31961.1"/>
    </source>
</evidence>
<dbReference type="Proteomes" id="UP000315349">
    <property type="component" value="Chromosome"/>
</dbReference>
<gene>
    <name evidence="2" type="ORF">Spb1_39080</name>
</gene>
<dbReference type="RefSeq" id="WP_145303727.1">
    <property type="nucleotide sequence ID" value="NZ_CP036299.1"/>
</dbReference>
<proteinExistence type="predicted"/>
<dbReference type="KEGG" id="peh:Spb1_39080"/>
<evidence type="ECO:0000256" key="1">
    <source>
        <dbReference type="SAM" id="MobiDB-lite"/>
    </source>
</evidence>
<evidence type="ECO:0000313" key="3">
    <source>
        <dbReference type="Proteomes" id="UP000315349"/>
    </source>
</evidence>
<reference evidence="2 3" key="1">
    <citation type="submission" date="2019-02" db="EMBL/GenBank/DDBJ databases">
        <title>Deep-cultivation of Planctomycetes and their phenomic and genomic characterization uncovers novel biology.</title>
        <authorList>
            <person name="Wiegand S."/>
            <person name="Jogler M."/>
            <person name="Boedeker C."/>
            <person name="Pinto D."/>
            <person name="Vollmers J."/>
            <person name="Rivas-Marin E."/>
            <person name="Kohn T."/>
            <person name="Peeters S.H."/>
            <person name="Heuer A."/>
            <person name="Rast P."/>
            <person name="Oberbeckmann S."/>
            <person name="Bunk B."/>
            <person name="Jeske O."/>
            <person name="Meyerdierks A."/>
            <person name="Storesund J.E."/>
            <person name="Kallscheuer N."/>
            <person name="Luecker S."/>
            <person name="Lage O.M."/>
            <person name="Pohl T."/>
            <person name="Merkel B.J."/>
            <person name="Hornburger P."/>
            <person name="Mueller R.-W."/>
            <person name="Bruemmer F."/>
            <person name="Labrenz M."/>
            <person name="Spormann A.M."/>
            <person name="Op den Camp H."/>
            <person name="Overmann J."/>
            <person name="Amann R."/>
            <person name="Jetten M.S.M."/>
            <person name="Mascher T."/>
            <person name="Medema M.H."/>
            <person name="Devos D.P."/>
            <person name="Kaster A.-K."/>
            <person name="Ovreas L."/>
            <person name="Rohde M."/>
            <person name="Galperin M.Y."/>
            <person name="Jogler C."/>
        </authorList>
    </citation>
    <scope>NUCLEOTIDE SEQUENCE [LARGE SCALE GENOMIC DNA]</scope>
    <source>
        <strain evidence="2 3">Spb1</strain>
    </source>
</reference>
<sequence>MTLMLCRQCLNWESPQYGRCPFCTSVLNLAEPDLTASELADRFGAVLLEQPSIAIQRRQSLVHGSLVLTSIGLAWLPEIEWLETHRISFKTASHRTWWSLGFCWRQQDSLPQRISPEQAFHPAGQTSFTNDPQPQTLDSSPAKSTLTTLPGTITPIELATRWMERPTALWLPRTRIVSSKIQGRRMSLVIQPNSKVSFYQLGRPTTMWPTHFENWFKDSLSSSY</sequence>
<keyword evidence="3" id="KW-1185">Reference proteome</keyword>
<dbReference type="OrthoDB" id="280113at2"/>
<name>A0A518GTN8_9PLAN</name>